<comment type="caution">
    <text evidence="2">The sequence shown here is derived from an EMBL/GenBank/DDBJ whole genome shotgun (WGS) entry which is preliminary data.</text>
</comment>
<sequence length="238" mass="25791">MITTEHGMLHPDNLTTLALGRSGYLYKCVEGCAYKARATQREADLMAAAGDCAVAPLSLVLRHDADDGGLVPSGLIMELAAPVDFALVPAAERRAVMDEMVGLVERLHGGEVGIVHGDIRPASFLRCRDGRLRLCGFESARLIADGGAEGWEGRLVVSERYRAPSRRGFPAGGPPQVVDDEYALAVSVWELFTGKDVSAEGNVKQDLKEGWMVDLEELADDEVREFVRKRLRDGGAEV</sequence>
<dbReference type="SUPFAM" id="SSF56112">
    <property type="entry name" value="Protein kinase-like (PK-like)"/>
    <property type="match status" value="1"/>
</dbReference>
<evidence type="ECO:0000313" key="2">
    <source>
        <dbReference type="EMBL" id="KAG7289119.1"/>
    </source>
</evidence>
<dbReference type="Gene3D" id="1.10.510.10">
    <property type="entry name" value="Transferase(Phosphotransferase) domain 1"/>
    <property type="match status" value="1"/>
</dbReference>
<gene>
    <name evidence="2" type="ORF">NEMBOFW57_005482</name>
</gene>
<accession>A0AAD4EXK8</accession>
<dbReference type="InterPro" id="IPR000719">
    <property type="entry name" value="Prot_kinase_dom"/>
</dbReference>
<evidence type="ECO:0000313" key="3">
    <source>
        <dbReference type="Proteomes" id="UP001197093"/>
    </source>
</evidence>
<feature type="domain" description="Protein kinase" evidence="1">
    <location>
        <begin position="1"/>
        <end position="238"/>
    </location>
</feature>
<dbReference type="GO" id="GO:0005524">
    <property type="term" value="F:ATP binding"/>
    <property type="evidence" value="ECO:0007669"/>
    <property type="project" value="InterPro"/>
</dbReference>
<reference evidence="2" key="1">
    <citation type="submission" date="2023-02" db="EMBL/GenBank/DDBJ databases">
        <authorList>
            <person name="Palmer J.M."/>
        </authorList>
    </citation>
    <scope>NUCLEOTIDE SEQUENCE</scope>
    <source>
        <strain evidence="2">FW57</strain>
    </source>
</reference>
<dbReference type="AlphaFoldDB" id="A0AAD4EXK8"/>
<keyword evidence="3" id="KW-1185">Reference proteome</keyword>
<dbReference type="PROSITE" id="PS50011">
    <property type="entry name" value="PROTEIN_KINASE_DOM"/>
    <property type="match status" value="1"/>
</dbReference>
<evidence type="ECO:0000259" key="1">
    <source>
        <dbReference type="PROSITE" id="PS50011"/>
    </source>
</evidence>
<name>A0AAD4EXK8_9PEZI</name>
<dbReference type="GO" id="GO:0004672">
    <property type="term" value="F:protein kinase activity"/>
    <property type="evidence" value="ECO:0007669"/>
    <property type="project" value="InterPro"/>
</dbReference>
<dbReference type="InterPro" id="IPR011009">
    <property type="entry name" value="Kinase-like_dom_sf"/>
</dbReference>
<protein>
    <recommendedName>
        <fullName evidence="1">Protein kinase domain-containing protein</fullName>
    </recommendedName>
</protein>
<organism evidence="2 3">
    <name type="scientific">Staphylotrichum longicolle</name>
    <dbReference type="NCBI Taxonomy" id="669026"/>
    <lineage>
        <taxon>Eukaryota</taxon>
        <taxon>Fungi</taxon>
        <taxon>Dikarya</taxon>
        <taxon>Ascomycota</taxon>
        <taxon>Pezizomycotina</taxon>
        <taxon>Sordariomycetes</taxon>
        <taxon>Sordariomycetidae</taxon>
        <taxon>Sordariales</taxon>
        <taxon>Chaetomiaceae</taxon>
        <taxon>Staphylotrichum</taxon>
    </lineage>
</organism>
<dbReference type="EMBL" id="JAHCVI010000002">
    <property type="protein sequence ID" value="KAG7289119.1"/>
    <property type="molecule type" value="Genomic_DNA"/>
</dbReference>
<proteinExistence type="predicted"/>
<dbReference type="Proteomes" id="UP001197093">
    <property type="component" value="Unassembled WGS sequence"/>
</dbReference>